<keyword evidence="4 6" id="KW-0805">Transcription regulation</keyword>
<evidence type="ECO:0000256" key="6">
    <source>
        <dbReference type="HAMAP-Rule" id="MF_00073"/>
    </source>
</evidence>
<keyword evidence="5 6" id="KW-0804">Transcription</keyword>
<dbReference type="GO" id="GO:0003723">
    <property type="term" value="F:RNA binding"/>
    <property type="evidence" value="ECO:0007669"/>
    <property type="project" value="UniProtKB-UniRule"/>
</dbReference>
<proteinExistence type="inferred from homology"/>
<dbReference type="Proteomes" id="UP000036902">
    <property type="component" value="Chromosome"/>
</dbReference>
<evidence type="ECO:0000313" key="10">
    <source>
        <dbReference type="Proteomes" id="UP000036902"/>
    </source>
</evidence>
<dbReference type="InterPro" id="IPR006027">
    <property type="entry name" value="NusB_RsmB_TIM44"/>
</dbReference>
<dbReference type="PANTHER" id="PTHR11078:SF3">
    <property type="entry name" value="ANTITERMINATION NUSB DOMAIN-CONTAINING PROTEIN"/>
    <property type="match status" value="1"/>
</dbReference>
<keyword evidence="10" id="KW-1185">Reference proteome</keyword>
<dbReference type="GO" id="GO:0005829">
    <property type="term" value="C:cytosol"/>
    <property type="evidence" value="ECO:0007669"/>
    <property type="project" value="TreeGrafter"/>
</dbReference>
<keyword evidence="3 6" id="KW-0694">RNA-binding</keyword>
<evidence type="ECO:0000259" key="8">
    <source>
        <dbReference type="Pfam" id="PF01029"/>
    </source>
</evidence>
<comment type="similarity">
    <text evidence="1 6">Belongs to the NusB family.</text>
</comment>
<comment type="function">
    <text evidence="6">Involved in transcription antitermination. Required for transcription of ribosomal RNA (rRNA) genes. Binds specifically to the boxA antiterminator sequence of the ribosomal RNA (rrn) operons.</text>
</comment>
<organism evidence="9 10">
    <name type="scientific">Thauera humireducens</name>
    <dbReference type="NCBI Taxonomy" id="1134435"/>
    <lineage>
        <taxon>Bacteria</taxon>
        <taxon>Pseudomonadati</taxon>
        <taxon>Pseudomonadota</taxon>
        <taxon>Betaproteobacteria</taxon>
        <taxon>Rhodocyclales</taxon>
        <taxon>Zoogloeaceae</taxon>
        <taxon>Thauera</taxon>
    </lineage>
</organism>
<reference evidence="10" key="1">
    <citation type="submission" date="2016-03" db="EMBL/GenBank/DDBJ databases">
        <authorList>
            <person name="Ma C."/>
            <person name="Zhou S."/>
            <person name="Yang G."/>
        </authorList>
    </citation>
    <scope>NUCLEOTIDE SEQUENCE [LARGE SCALE GENOMIC DNA]</scope>
    <source>
        <strain evidence="10">SgZ-1</strain>
    </source>
</reference>
<dbReference type="KEGG" id="thu:AC731_013575"/>
<feature type="region of interest" description="Disordered" evidence="7">
    <location>
        <begin position="1"/>
        <end position="27"/>
    </location>
</feature>
<evidence type="ECO:0000256" key="1">
    <source>
        <dbReference type="ARBA" id="ARBA00005952"/>
    </source>
</evidence>
<keyword evidence="2 6" id="KW-0889">Transcription antitermination</keyword>
<dbReference type="NCBIfam" id="TIGR01951">
    <property type="entry name" value="nusB"/>
    <property type="match status" value="1"/>
</dbReference>
<dbReference type="Pfam" id="PF01029">
    <property type="entry name" value="NusB"/>
    <property type="match status" value="1"/>
</dbReference>
<dbReference type="AlphaFoldDB" id="A0A127K7D4"/>
<dbReference type="EMBL" id="CP014646">
    <property type="protein sequence ID" value="AMO37875.1"/>
    <property type="molecule type" value="Genomic_DNA"/>
</dbReference>
<dbReference type="Gene3D" id="1.10.940.10">
    <property type="entry name" value="NusB-like"/>
    <property type="match status" value="1"/>
</dbReference>
<evidence type="ECO:0000256" key="5">
    <source>
        <dbReference type="ARBA" id="ARBA00023163"/>
    </source>
</evidence>
<dbReference type="RefSeq" id="WP_004292673.1">
    <property type="nucleotide sequence ID" value="NZ_CP014646.1"/>
</dbReference>
<dbReference type="HAMAP" id="MF_00073">
    <property type="entry name" value="NusB"/>
    <property type="match status" value="1"/>
</dbReference>
<dbReference type="SUPFAM" id="SSF48013">
    <property type="entry name" value="NusB-like"/>
    <property type="match status" value="1"/>
</dbReference>
<dbReference type="InterPro" id="IPR035926">
    <property type="entry name" value="NusB-like_sf"/>
</dbReference>
<dbReference type="STRING" id="1134435.AC731_013575"/>
<dbReference type="PANTHER" id="PTHR11078">
    <property type="entry name" value="N UTILIZATION SUBSTANCE PROTEIN B-RELATED"/>
    <property type="match status" value="1"/>
</dbReference>
<evidence type="ECO:0000256" key="3">
    <source>
        <dbReference type="ARBA" id="ARBA00022884"/>
    </source>
</evidence>
<evidence type="ECO:0000256" key="2">
    <source>
        <dbReference type="ARBA" id="ARBA00022814"/>
    </source>
</evidence>
<dbReference type="GO" id="GO:0031564">
    <property type="term" value="P:transcription antitermination"/>
    <property type="evidence" value="ECO:0007669"/>
    <property type="project" value="UniProtKB-KW"/>
</dbReference>
<evidence type="ECO:0000313" key="9">
    <source>
        <dbReference type="EMBL" id="AMO37875.1"/>
    </source>
</evidence>
<dbReference type="GO" id="GO:0006353">
    <property type="term" value="P:DNA-templated transcription termination"/>
    <property type="evidence" value="ECO:0007669"/>
    <property type="project" value="UniProtKB-UniRule"/>
</dbReference>
<dbReference type="InterPro" id="IPR011605">
    <property type="entry name" value="NusB_fam"/>
</dbReference>
<evidence type="ECO:0000256" key="7">
    <source>
        <dbReference type="SAM" id="MobiDB-lite"/>
    </source>
</evidence>
<name>A0A127K7D4_9RHOO</name>
<feature type="domain" description="NusB/RsmB/TIM44" evidence="8">
    <location>
        <begin position="26"/>
        <end position="151"/>
    </location>
</feature>
<accession>A0A127K7D4</accession>
<sequence length="167" mass="18185">MSDMDNTSPAPEGAGAPNPTSKMARRRARELALQGVYQWLLSGNTMATVQRHLESESENLDKTDRELFVSLLRGAIGSADELRGCFEPLLSRPLAELSPIEHAILLLGTLELRHNIDTPYRVVINEAIELAKGYGGTDGHKFVNGVLDKLAARLRPEEVAAARAARG</sequence>
<protein>
    <recommendedName>
        <fullName evidence="6">Transcription antitermination protein NusB</fullName>
    </recommendedName>
    <alternativeName>
        <fullName evidence="6">Antitermination factor NusB</fullName>
    </alternativeName>
</protein>
<evidence type="ECO:0000256" key="4">
    <source>
        <dbReference type="ARBA" id="ARBA00023015"/>
    </source>
</evidence>
<gene>
    <name evidence="6" type="primary">nusB</name>
    <name evidence="9" type="ORF">AC731_013575</name>
</gene>